<dbReference type="AlphaFoldDB" id="A0AAN9ISS0"/>
<evidence type="ECO:0000313" key="2">
    <source>
        <dbReference type="EMBL" id="KAK7285627.1"/>
    </source>
</evidence>
<proteinExistence type="predicted"/>
<gene>
    <name evidence="2" type="ORF">RJT34_20404</name>
</gene>
<organism evidence="2 3">
    <name type="scientific">Clitoria ternatea</name>
    <name type="common">Butterfly pea</name>
    <dbReference type="NCBI Taxonomy" id="43366"/>
    <lineage>
        <taxon>Eukaryota</taxon>
        <taxon>Viridiplantae</taxon>
        <taxon>Streptophyta</taxon>
        <taxon>Embryophyta</taxon>
        <taxon>Tracheophyta</taxon>
        <taxon>Spermatophyta</taxon>
        <taxon>Magnoliopsida</taxon>
        <taxon>eudicotyledons</taxon>
        <taxon>Gunneridae</taxon>
        <taxon>Pentapetalae</taxon>
        <taxon>rosids</taxon>
        <taxon>fabids</taxon>
        <taxon>Fabales</taxon>
        <taxon>Fabaceae</taxon>
        <taxon>Papilionoideae</taxon>
        <taxon>50 kb inversion clade</taxon>
        <taxon>NPAAA clade</taxon>
        <taxon>indigoferoid/millettioid clade</taxon>
        <taxon>Phaseoleae</taxon>
        <taxon>Clitoria</taxon>
    </lineage>
</organism>
<feature type="region of interest" description="Disordered" evidence="1">
    <location>
        <begin position="83"/>
        <end position="122"/>
    </location>
</feature>
<sequence length="122" mass="13773">MEGRRRKVTLINHPTSTLSLNSKSDGSNNTTNLFPLQCTPNISLQQTQLLLPFLIETTPSSITPMILKFMCRRIDVTFTDSRCKSDATTGTKDEGADLNGKARKSKKKIWGKKKKWSRTQDK</sequence>
<dbReference type="EMBL" id="JAYKXN010000005">
    <property type="protein sequence ID" value="KAK7285627.1"/>
    <property type="molecule type" value="Genomic_DNA"/>
</dbReference>
<evidence type="ECO:0000256" key="1">
    <source>
        <dbReference type="SAM" id="MobiDB-lite"/>
    </source>
</evidence>
<protein>
    <submittedName>
        <fullName evidence="2">Uncharacterized protein</fullName>
    </submittedName>
</protein>
<evidence type="ECO:0000313" key="3">
    <source>
        <dbReference type="Proteomes" id="UP001359559"/>
    </source>
</evidence>
<dbReference type="Proteomes" id="UP001359559">
    <property type="component" value="Unassembled WGS sequence"/>
</dbReference>
<name>A0AAN9ISS0_CLITE</name>
<comment type="caution">
    <text evidence="2">The sequence shown here is derived from an EMBL/GenBank/DDBJ whole genome shotgun (WGS) entry which is preliminary data.</text>
</comment>
<feature type="compositionally biased region" description="Basic and acidic residues" evidence="1">
    <location>
        <begin position="83"/>
        <end position="95"/>
    </location>
</feature>
<feature type="compositionally biased region" description="Basic residues" evidence="1">
    <location>
        <begin position="101"/>
        <end position="122"/>
    </location>
</feature>
<keyword evidence="3" id="KW-1185">Reference proteome</keyword>
<reference evidence="2 3" key="1">
    <citation type="submission" date="2024-01" db="EMBL/GenBank/DDBJ databases">
        <title>The genomes of 5 underutilized Papilionoideae crops provide insights into root nodulation and disease resistance.</title>
        <authorList>
            <person name="Yuan L."/>
        </authorList>
    </citation>
    <scope>NUCLEOTIDE SEQUENCE [LARGE SCALE GENOMIC DNA]</scope>
    <source>
        <strain evidence="2">LY-2023</strain>
        <tissue evidence="2">Leaf</tissue>
    </source>
</reference>
<accession>A0AAN9ISS0</accession>